<protein>
    <recommendedName>
        <fullName evidence="3">Immunity protein 51 of polymorphic toxin system</fullName>
    </recommendedName>
</protein>
<evidence type="ECO:0000313" key="2">
    <source>
        <dbReference type="Proteomes" id="UP001501444"/>
    </source>
</evidence>
<organism evidence="1 2">
    <name type="scientific">Dactylosporangium salmoneum</name>
    <dbReference type="NCBI Taxonomy" id="53361"/>
    <lineage>
        <taxon>Bacteria</taxon>
        <taxon>Bacillati</taxon>
        <taxon>Actinomycetota</taxon>
        <taxon>Actinomycetes</taxon>
        <taxon>Micromonosporales</taxon>
        <taxon>Micromonosporaceae</taxon>
        <taxon>Dactylosporangium</taxon>
    </lineage>
</organism>
<evidence type="ECO:0008006" key="3">
    <source>
        <dbReference type="Google" id="ProtNLM"/>
    </source>
</evidence>
<dbReference type="Pfam" id="PF15595">
    <property type="entry name" value="Imm51"/>
    <property type="match status" value="1"/>
</dbReference>
<sequence length="114" mass="12422">MVVEPLKMLETRPGAYSLLLDAGSTAVDEVAEELGHEPNGYFWEGVAALLVATEAPDLEGRFKYDPEGGMFVAYGTDLPALERLGGLMSLVANDADRLRRLVALADERGYEFDD</sequence>
<proteinExistence type="predicted"/>
<name>A0ABP5T527_9ACTN</name>
<accession>A0ABP5T527</accession>
<gene>
    <name evidence="1" type="ORF">GCM10010170_028180</name>
</gene>
<evidence type="ECO:0000313" key="1">
    <source>
        <dbReference type="EMBL" id="GAA2343383.1"/>
    </source>
</evidence>
<dbReference type="Proteomes" id="UP001501444">
    <property type="component" value="Unassembled WGS sequence"/>
</dbReference>
<dbReference type="InterPro" id="IPR028956">
    <property type="entry name" value="Imm51"/>
</dbReference>
<dbReference type="EMBL" id="BAAARV010000023">
    <property type="protein sequence ID" value="GAA2343383.1"/>
    <property type="molecule type" value="Genomic_DNA"/>
</dbReference>
<keyword evidence="2" id="KW-1185">Reference proteome</keyword>
<reference evidence="2" key="1">
    <citation type="journal article" date="2019" name="Int. J. Syst. Evol. Microbiol.">
        <title>The Global Catalogue of Microorganisms (GCM) 10K type strain sequencing project: providing services to taxonomists for standard genome sequencing and annotation.</title>
        <authorList>
            <consortium name="The Broad Institute Genomics Platform"/>
            <consortium name="The Broad Institute Genome Sequencing Center for Infectious Disease"/>
            <person name="Wu L."/>
            <person name="Ma J."/>
        </authorList>
    </citation>
    <scope>NUCLEOTIDE SEQUENCE [LARGE SCALE GENOMIC DNA]</scope>
    <source>
        <strain evidence="2">JCM 3272</strain>
    </source>
</reference>
<comment type="caution">
    <text evidence="1">The sequence shown here is derived from an EMBL/GenBank/DDBJ whole genome shotgun (WGS) entry which is preliminary data.</text>
</comment>